<feature type="transmembrane region" description="Helical" evidence="8">
    <location>
        <begin position="97"/>
        <end position="120"/>
    </location>
</feature>
<dbReference type="PANTHER" id="PTHR11040:SF44">
    <property type="entry name" value="PROTEIN ZNTC-RELATED"/>
    <property type="match status" value="1"/>
</dbReference>
<feature type="transmembrane region" description="Helical" evidence="8">
    <location>
        <begin position="62"/>
        <end position="85"/>
    </location>
</feature>
<dbReference type="OrthoDB" id="448280at2759"/>
<dbReference type="Pfam" id="PF02535">
    <property type="entry name" value="Zip"/>
    <property type="match status" value="1"/>
</dbReference>
<feature type="transmembrane region" description="Helical" evidence="8">
    <location>
        <begin position="342"/>
        <end position="362"/>
    </location>
</feature>
<organism evidence="10 11">
    <name type="scientific">Acaulospora morrowiae</name>
    <dbReference type="NCBI Taxonomy" id="94023"/>
    <lineage>
        <taxon>Eukaryota</taxon>
        <taxon>Fungi</taxon>
        <taxon>Fungi incertae sedis</taxon>
        <taxon>Mucoromycota</taxon>
        <taxon>Glomeromycotina</taxon>
        <taxon>Glomeromycetes</taxon>
        <taxon>Diversisporales</taxon>
        <taxon>Acaulosporaceae</taxon>
        <taxon>Acaulospora</taxon>
    </lineage>
</organism>
<dbReference type="AlphaFoldDB" id="A0A9N8ZVB3"/>
<comment type="caution">
    <text evidence="10">The sequence shown here is derived from an EMBL/GenBank/DDBJ whole genome shotgun (WGS) entry which is preliminary data.</text>
</comment>
<feature type="chain" id="PRO_5040451217" evidence="9">
    <location>
        <begin position="25"/>
        <end position="365"/>
    </location>
</feature>
<dbReference type="Proteomes" id="UP000789342">
    <property type="component" value="Unassembled WGS sequence"/>
</dbReference>
<accession>A0A9N8ZVB3</accession>
<proteinExistence type="inferred from homology"/>
<keyword evidence="3 8" id="KW-0813">Transport</keyword>
<evidence type="ECO:0000256" key="7">
    <source>
        <dbReference type="ARBA" id="ARBA00023136"/>
    </source>
</evidence>
<keyword evidence="7 8" id="KW-0472">Membrane</keyword>
<feature type="transmembrane region" description="Helical" evidence="8">
    <location>
        <begin position="207"/>
        <end position="230"/>
    </location>
</feature>
<evidence type="ECO:0000256" key="1">
    <source>
        <dbReference type="ARBA" id="ARBA00004141"/>
    </source>
</evidence>
<evidence type="ECO:0000256" key="3">
    <source>
        <dbReference type="ARBA" id="ARBA00022448"/>
    </source>
</evidence>
<sequence length="365" mass="39847">MSNAYKYFWGVLSVFLILASSVSASKGTLKIRADSSNITEQNSNAIAGCSSSNDFDESTYNFGFHLGALFIILATSSFGAFLPVFSKKYPRFKLPQAVFFFTKNFGSGVILATAFIHMLPSAFDSLTNPCLSSVWSNYNAWPGAIAMMSALFIFFLEYFAVKLQSKKDMHPTDAMQNIIISSELKSETGNHHCRHGSFIFLTNEAQILGIIILEIGICFHSVIIGIALSVEDGSTFVSLLIALVFHQLFEGLGLGSRIAELEYDKGSYKPWLMSLTYGITTPLGIAIGLGVRRTYYKGSETALITQGVLDSVSAGILLYVALVELIANDFIYDEAFRKKSNLVQISAFICLTMGAGAMALIGKWA</sequence>
<dbReference type="EMBL" id="CAJVPV010001797">
    <property type="protein sequence ID" value="CAG8508401.1"/>
    <property type="molecule type" value="Genomic_DNA"/>
</dbReference>
<gene>
    <name evidence="10" type="ORF">AMORRO_LOCUS3602</name>
</gene>
<reference evidence="10" key="1">
    <citation type="submission" date="2021-06" db="EMBL/GenBank/DDBJ databases">
        <authorList>
            <person name="Kallberg Y."/>
            <person name="Tangrot J."/>
            <person name="Rosling A."/>
        </authorList>
    </citation>
    <scope>NUCLEOTIDE SEQUENCE</scope>
    <source>
        <strain evidence="10">CL551</strain>
    </source>
</reference>
<keyword evidence="11" id="KW-1185">Reference proteome</keyword>
<comment type="subcellular location">
    <subcellularLocation>
        <location evidence="1 8">Membrane</location>
        <topology evidence="1 8">Multi-pass membrane protein</topology>
    </subcellularLocation>
</comment>
<keyword evidence="5 8" id="KW-1133">Transmembrane helix</keyword>
<evidence type="ECO:0000256" key="4">
    <source>
        <dbReference type="ARBA" id="ARBA00022692"/>
    </source>
</evidence>
<evidence type="ECO:0000313" key="11">
    <source>
        <dbReference type="Proteomes" id="UP000789342"/>
    </source>
</evidence>
<dbReference type="GO" id="GO:0005886">
    <property type="term" value="C:plasma membrane"/>
    <property type="evidence" value="ECO:0007669"/>
    <property type="project" value="TreeGrafter"/>
</dbReference>
<comment type="caution">
    <text evidence="8">Lacks conserved residue(s) required for the propagation of feature annotation.</text>
</comment>
<feature type="transmembrane region" description="Helical" evidence="8">
    <location>
        <begin position="140"/>
        <end position="161"/>
    </location>
</feature>
<feature type="transmembrane region" description="Helical" evidence="8">
    <location>
        <begin position="311"/>
        <end position="330"/>
    </location>
</feature>
<dbReference type="InterPro" id="IPR004698">
    <property type="entry name" value="Zn/Fe_permease_fun/pln"/>
</dbReference>
<comment type="similarity">
    <text evidence="2 8">Belongs to the ZIP transporter (TC 2.A.5) family.</text>
</comment>
<evidence type="ECO:0000256" key="8">
    <source>
        <dbReference type="RuleBase" id="RU362088"/>
    </source>
</evidence>
<dbReference type="GO" id="GO:0005385">
    <property type="term" value="F:zinc ion transmembrane transporter activity"/>
    <property type="evidence" value="ECO:0007669"/>
    <property type="project" value="InterPro"/>
</dbReference>
<dbReference type="PANTHER" id="PTHR11040">
    <property type="entry name" value="ZINC/IRON TRANSPORTER"/>
    <property type="match status" value="1"/>
</dbReference>
<feature type="signal peptide" evidence="9">
    <location>
        <begin position="1"/>
        <end position="24"/>
    </location>
</feature>
<keyword evidence="4 8" id="KW-0812">Transmembrane</keyword>
<evidence type="ECO:0000256" key="5">
    <source>
        <dbReference type="ARBA" id="ARBA00022989"/>
    </source>
</evidence>
<evidence type="ECO:0000313" key="10">
    <source>
        <dbReference type="EMBL" id="CAG8508401.1"/>
    </source>
</evidence>
<name>A0A9N8ZVB3_9GLOM</name>
<evidence type="ECO:0000256" key="9">
    <source>
        <dbReference type="SAM" id="SignalP"/>
    </source>
</evidence>
<protein>
    <submittedName>
        <fullName evidence="10">10509_t:CDS:1</fullName>
    </submittedName>
</protein>
<dbReference type="InterPro" id="IPR003689">
    <property type="entry name" value="ZIP"/>
</dbReference>
<keyword evidence="9" id="KW-0732">Signal</keyword>
<keyword evidence="6 8" id="KW-0406">Ion transport</keyword>
<evidence type="ECO:0000256" key="6">
    <source>
        <dbReference type="ARBA" id="ARBA00023065"/>
    </source>
</evidence>
<evidence type="ECO:0000256" key="2">
    <source>
        <dbReference type="ARBA" id="ARBA00006939"/>
    </source>
</evidence>
<feature type="transmembrane region" description="Helical" evidence="8">
    <location>
        <begin position="271"/>
        <end position="291"/>
    </location>
</feature>
<dbReference type="NCBIfam" id="TIGR00820">
    <property type="entry name" value="zip"/>
    <property type="match status" value="1"/>
</dbReference>